<dbReference type="WBParaSite" id="SCUD_0002341901-mRNA-1">
    <property type="protein sequence ID" value="SCUD_0002341901-mRNA-1"/>
    <property type="gene ID" value="SCUD_0002341901"/>
</dbReference>
<keyword evidence="2" id="KW-1185">Reference proteome</keyword>
<proteinExistence type="predicted"/>
<organism evidence="3">
    <name type="scientific">Schistosoma curassoni</name>
    <dbReference type="NCBI Taxonomy" id="6186"/>
    <lineage>
        <taxon>Eukaryota</taxon>
        <taxon>Metazoa</taxon>
        <taxon>Spiralia</taxon>
        <taxon>Lophotrochozoa</taxon>
        <taxon>Platyhelminthes</taxon>
        <taxon>Trematoda</taxon>
        <taxon>Digenea</taxon>
        <taxon>Strigeidida</taxon>
        <taxon>Schistosomatoidea</taxon>
        <taxon>Schistosomatidae</taxon>
        <taxon>Schistosoma</taxon>
    </lineage>
</organism>
<dbReference type="Gene3D" id="1.20.58.60">
    <property type="match status" value="1"/>
</dbReference>
<name>A0A183L7U5_9TREM</name>
<evidence type="ECO:0000313" key="2">
    <source>
        <dbReference type="Proteomes" id="UP000279833"/>
    </source>
</evidence>
<sequence>NIENEYCVEEAKITDKIQQQRFQRLTQELLELWNKLDRNLTCLLGRITMSESVYQFLLDASELESWISEEDFYLHGIEIPKVNLFSSLFKY</sequence>
<accession>A0A183L7U5</accession>
<evidence type="ECO:0000313" key="3">
    <source>
        <dbReference type="WBParaSite" id="SCUD_0002341901-mRNA-1"/>
    </source>
</evidence>
<gene>
    <name evidence="1" type="ORF">SCUD_LOCUS23416</name>
</gene>
<evidence type="ECO:0000313" key="1">
    <source>
        <dbReference type="EMBL" id="VDP82922.1"/>
    </source>
</evidence>
<dbReference type="AlphaFoldDB" id="A0A183L7U5"/>
<protein>
    <submittedName>
        <fullName evidence="3">DHC_N2 domain-containing protein</fullName>
    </submittedName>
</protein>
<dbReference type="EMBL" id="UZAK01054593">
    <property type="protein sequence ID" value="VDP82922.1"/>
    <property type="molecule type" value="Genomic_DNA"/>
</dbReference>
<reference evidence="3" key="1">
    <citation type="submission" date="2016-06" db="UniProtKB">
        <authorList>
            <consortium name="WormBaseParasite"/>
        </authorList>
    </citation>
    <scope>IDENTIFICATION</scope>
</reference>
<reference evidence="1 2" key="2">
    <citation type="submission" date="2018-11" db="EMBL/GenBank/DDBJ databases">
        <authorList>
            <consortium name="Pathogen Informatics"/>
        </authorList>
    </citation>
    <scope>NUCLEOTIDE SEQUENCE [LARGE SCALE GENOMIC DNA]</scope>
    <source>
        <strain evidence="1">Dakar</strain>
        <strain evidence="2">Dakar, Senegal</strain>
    </source>
</reference>
<dbReference type="SUPFAM" id="SSF46966">
    <property type="entry name" value="Spectrin repeat"/>
    <property type="match status" value="1"/>
</dbReference>
<dbReference type="Proteomes" id="UP000279833">
    <property type="component" value="Unassembled WGS sequence"/>
</dbReference>